<protein>
    <submittedName>
        <fullName evidence="1">Uncharacterized protein</fullName>
    </submittedName>
</protein>
<accession>A0A0E9UZ44</accession>
<sequence length="65" mass="7022">MLTQVCISARTSKCIGLSYIRFRGNTVIGLPPGQHIDRFTSRKCSCSGIVVRVSVQIGPSVIADK</sequence>
<dbReference type="AlphaFoldDB" id="A0A0E9UZ44"/>
<name>A0A0E9UZ44_ANGAN</name>
<evidence type="ECO:0000313" key="1">
    <source>
        <dbReference type="EMBL" id="JAH71021.1"/>
    </source>
</evidence>
<reference evidence="1" key="1">
    <citation type="submission" date="2014-11" db="EMBL/GenBank/DDBJ databases">
        <authorList>
            <person name="Amaro Gonzalez C."/>
        </authorList>
    </citation>
    <scope>NUCLEOTIDE SEQUENCE</scope>
</reference>
<reference evidence="1" key="2">
    <citation type="journal article" date="2015" name="Fish Shellfish Immunol.">
        <title>Early steps in the European eel (Anguilla anguilla)-Vibrio vulnificus interaction in the gills: Role of the RtxA13 toxin.</title>
        <authorList>
            <person name="Callol A."/>
            <person name="Pajuelo D."/>
            <person name="Ebbesson L."/>
            <person name="Teles M."/>
            <person name="MacKenzie S."/>
            <person name="Amaro C."/>
        </authorList>
    </citation>
    <scope>NUCLEOTIDE SEQUENCE</scope>
</reference>
<organism evidence="1">
    <name type="scientific">Anguilla anguilla</name>
    <name type="common">European freshwater eel</name>
    <name type="synonym">Muraena anguilla</name>
    <dbReference type="NCBI Taxonomy" id="7936"/>
    <lineage>
        <taxon>Eukaryota</taxon>
        <taxon>Metazoa</taxon>
        <taxon>Chordata</taxon>
        <taxon>Craniata</taxon>
        <taxon>Vertebrata</taxon>
        <taxon>Euteleostomi</taxon>
        <taxon>Actinopterygii</taxon>
        <taxon>Neopterygii</taxon>
        <taxon>Teleostei</taxon>
        <taxon>Anguilliformes</taxon>
        <taxon>Anguillidae</taxon>
        <taxon>Anguilla</taxon>
    </lineage>
</organism>
<dbReference type="EMBL" id="GBXM01037556">
    <property type="protein sequence ID" value="JAH71021.1"/>
    <property type="molecule type" value="Transcribed_RNA"/>
</dbReference>
<proteinExistence type="predicted"/>